<protein>
    <recommendedName>
        <fullName evidence="2">F-box domain-containing protein</fullName>
    </recommendedName>
</protein>
<reference evidence="3" key="2">
    <citation type="journal article" date="2024" name="Plant">
        <title>Genomic evolution and insights into agronomic trait innovations of Sesamum species.</title>
        <authorList>
            <person name="Miao H."/>
            <person name="Wang L."/>
            <person name="Qu L."/>
            <person name="Liu H."/>
            <person name="Sun Y."/>
            <person name="Le M."/>
            <person name="Wang Q."/>
            <person name="Wei S."/>
            <person name="Zheng Y."/>
            <person name="Lin W."/>
            <person name="Duan Y."/>
            <person name="Cao H."/>
            <person name="Xiong S."/>
            <person name="Wang X."/>
            <person name="Wei L."/>
            <person name="Li C."/>
            <person name="Ma Q."/>
            <person name="Ju M."/>
            <person name="Zhao R."/>
            <person name="Li G."/>
            <person name="Mu C."/>
            <person name="Tian Q."/>
            <person name="Mei H."/>
            <person name="Zhang T."/>
            <person name="Gao T."/>
            <person name="Zhang H."/>
        </authorList>
    </citation>
    <scope>NUCLEOTIDE SEQUENCE</scope>
    <source>
        <strain evidence="3">3651</strain>
    </source>
</reference>
<dbReference type="NCBIfam" id="TIGR01640">
    <property type="entry name" value="F_box_assoc_1"/>
    <property type="match status" value="1"/>
</dbReference>
<dbReference type="InterPro" id="IPR001810">
    <property type="entry name" value="F-box_dom"/>
</dbReference>
<dbReference type="SUPFAM" id="SSF81383">
    <property type="entry name" value="F-box domain"/>
    <property type="match status" value="1"/>
</dbReference>
<dbReference type="PANTHER" id="PTHR31111">
    <property type="entry name" value="BNAA05G37150D PROTEIN-RELATED"/>
    <property type="match status" value="1"/>
</dbReference>
<evidence type="ECO:0000313" key="3">
    <source>
        <dbReference type="EMBL" id="KAK4435549.1"/>
    </source>
</evidence>
<feature type="domain" description="F-box" evidence="2">
    <location>
        <begin position="25"/>
        <end position="74"/>
    </location>
</feature>
<comment type="caution">
    <text evidence="3">The sequence shown here is derived from an EMBL/GenBank/DDBJ whole genome shotgun (WGS) entry which is preliminary data.</text>
</comment>
<evidence type="ECO:0000313" key="4">
    <source>
        <dbReference type="Proteomes" id="UP001293254"/>
    </source>
</evidence>
<gene>
    <name evidence="3" type="ORF">Salat_0718400</name>
</gene>
<sequence length="400" mass="45182">MKRRTRNGGSGKRRKAPKTGNGVSQLSLMDLPTALLHEIFFKLPVSSIINAKFVCTELYKTLSDPEFAVNYTKSTRFTSILSIEHRLTHDLESPIFILTEISEDYEYFETALTPRIPDFVDLSSSLSLRRTCDGLLCLHLMKPRAEVAYICNPLTGDSLALPAVHKPKRAHPLSLVYGLGFCQSANKYKVLRVICDSDEPGNGYGEILTIGVDSGWRSLANPAVPMPEFLLDLNSLNGVLHWLFFAGDRSSCIYSFDLGEERLGQTPGPPGVVLNCERMRLVLLSNQLCLVDPSKRNTLVIWKMKEHASGNSWTKDIILSKSFPCRVRFRGHWPLAISRNGEIILSDHWNTFVVSYNPEKRTCTKIKVFEMERFAYTPSLLSLQELISGRHWRNMNVLSN</sequence>
<keyword evidence="4" id="KW-1185">Reference proteome</keyword>
<feature type="compositionally biased region" description="Basic residues" evidence="1">
    <location>
        <begin position="1"/>
        <end position="17"/>
    </location>
</feature>
<proteinExistence type="predicted"/>
<dbReference type="InterPro" id="IPR013187">
    <property type="entry name" value="F-box-assoc_dom_typ3"/>
</dbReference>
<feature type="region of interest" description="Disordered" evidence="1">
    <location>
        <begin position="1"/>
        <end position="24"/>
    </location>
</feature>
<dbReference type="Pfam" id="PF08268">
    <property type="entry name" value="FBA_3"/>
    <property type="match status" value="1"/>
</dbReference>
<dbReference type="SMART" id="SM00256">
    <property type="entry name" value="FBOX"/>
    <property type="match status" value="1"/>
</dbReference>
<dbReference type="EMBL" id="JACGWO010000002">
    <property type="protein sequence ID" value="KAK4435549.1"/>
    <property type="molecule type" value="Genomic_DNA"/>
</dbReference>
<accession>A0AAE1YSP7</accession>
<reference evidence="3" key="1">
    <citation type="submission" date="2020-06" db="EMBL/GenBank/DDBJ databases">
        <authorList>
            <person name="Li T."/>
            <person name="Hu X."/>
            <person name="Zhang T."/>
            <person name="Song X."/>
            <person name="Zhang H."/>
            <person name="Dai N."/>
            <person name="Sheng W."/>
            <person name="Hou X."/>
            <person name="Wei L."/>
        </authorList>
    </citation>
    <scope>NUCLEOTIDE SEQUENCE</scope>
    <source>
        <strain evidence="3">3651</strain>
        <tissue evidence="3">Leaf</tissue>
    </source>
</reference>
<name>A0AAE1YSP7_9LAMI</name>
<dbReference type="AlphaFoldDB" id="A0AAE1YSP7"/>
<dbReference type="InterPro" id="IPR036047">
    <property type="entry name" value="F-box-like_dom_sf"/>
</dbReference>
<dbReference type="Proteomes" id="UP001293254">
    <property type="component" value="Unassembled WGS sequence"/>
</dbReference>
<evidence type="ECO:0000259" key="2">
    <source>
        <dbReference type="PROSITE" id="PS50181"/>
    </source>
</evidence>
<dbReference type="InterPro" id="IPR017451">
    <property type="entry name" value="F-box-assoc_interact_dom"/>
</dbReference>
<dbReference type="Gene3D" id="1.20.1280.50">
    <property type="match status" value="1"/>
</dbReference>
<dbReference type="PROSITE" id="PS50181">
    <property type="entry name" value="FBOX"/>
    <property type="match status" value="1"/>
</dbReference>
<dbReference type="Pfam" id="PF00646">
    <property type="entry name" value="F-box"/>
    <property type="match status" value="1"/>
</dbReference>
<dbReference type="PANTHER" id="PTHR31111:SF136">
    <property type="entry name" value="F-BOX ASSOCIATED DOMAIN-CONTAINING PROTEIN"/>
    <property type="match status" value="1"/>
</dbReference>
<organism evidence="3 4">
    <name type="scientific">Sesamum alatum</name>
    <dbReference type="NCBI Taxonomy" id="300844"/>
    <lineage>
        <taxon>Eukaryota</taxon>
        <taxon>Viridiplantae</taxon>
        <taxon>Streptophyta</taxon>
        <taxon>Embryophyta</taxon>
        <taxon>Tracheophyta</taxon>
        <taxon>Spermatophyta</taxon>
        <taxon>Magnoliopsida</taxon>
        <taxon>eudicotyledons</taxon>
        <taxon>Gunneridae</taxon>
        <taxon>Pentapetalae</taxon>
        <taxon>asterids</taxon>
        <taxon>lamiids</taxon>
        <taxon>Lamiales</taxon>
        <taxon>Pedaliaceae</taxon>
        <taxon>Sesamum</taxon>
    </lineage>
</organism>
<evidence type="ECO:0000256" key="1">
    <source>
        <dbReference type="SAM" id="MobiDB-lite"/>
    </source>
</evidence>